<dbReference type="VEuPathDB" id="FungiDB:H257_13204"/>
<reference evidence="2" key="1">
    <citation type="submission" date="2013-12" db="EMBL/GenBank/DDBJ databases">
        <title>The Genome Sequence of Aphanomyces astaci APO3.</title>
        <authorList>
            <consortium name="The Broad Institute Genomics Platform"/>
            <person name="Russ C."/>
            <person name="Tyler B."/>
            <person name="van West P."/>
            <person name="Dieguez-Uribeondo J."/>
            <person name="Young S.K."/>
            <person name="Zeng Q."/>
            <person name="Gargeya S."/>
            <person name="Fitzgerald M."/>
            <person name="Abouelleil A."/>
            <person name="Alvarado L."/>
            <person name="Chapman S.B."/>
            <person name="Gainer-Dewar J."/>
            <person name="Goldberg J."/>
            <person name="Griggs A."/>
            <person name="Gujja S."/>
            <person name="Hansen M."/>
            <person name="Howarth C."/>
            <person name="Imamovic A."/>
            <person name="Ireland A."/>
            <person name="Larimer J."/>
            <person name="McCowan C."/>
            <person name="Murphy C."/>
            <person name="Pearson M."/>
            <person name="Poon T.W."/>
            <person name="Priest M."/>
            <person name="Roberts A."/>
            <person name="Saif S."/>
            <person name="Shea T."/>
            <person name="Sykes S."/>
            <person name="Wortman J."/>
            <person name="Nusbaum C."/>
            <person name="Birren B."/>
        </authorList>
    </citation>
    <scope>NUCLEOTIDE SEQUENCE [LARGE SCALE GENOMIC DNA]</scope>
    <source>
        <strain evidence="2">APO3</strain>
    </source>
</reference>
<feature type="region of interest" description="Disordered" evidence="1">
    <location>
        <begin position="1"/>
        <end position="25"/>
    </location>
</feature>
<dbReference type="EMBL" id="KI913159">
    <property type="protein sequence ID" value="ETV71541.1"/>
    <property type="molecule type" value="Genomic_DNA"/>
</dbReference>
<feature type="compositionally biased region" description="Polar residues" evidence="1">
    <location>
        <begin position="1"/>
        <end position="18"/>
    </location>
</feature>
<dbReference type="GeneID" id="20815200"/>
<proteinExistence type="predicted"/>
<dbReference type="RefSeq" id="XP_009838974.1">
    <property type="nucleotide sequence ID" value="XM_009840672.1"/>
</dbReference>
<accession>W4FX64</accession>
<name>W4FX64_APHAT</name>
<dbReference type="AlphaFoldDB" id="W4FX64"/>
<protein>
    <submittedName>
        <fullName evidence="2">Uncharacterized protein</fullName>
    </submittedName>
</protein>
<evidence type="ECO:0000313" key="2">
    <source>
        <dbReference type="EMBL" id="ETV71541.1"/>
    </source>
</evidence>
<organism evidence="2">
    <name type="scientific">Aphanomyces astaci</name>
    <name type="common">Crayfish plague agent</name>
    <dbReference type="NCBI Taxonomy" id="112090"/>
    <lineage>
        <taxon>Eukaryota</taxon>
        <taxon>Sar</taxon>
        <taxon>Stramenopiles</taxon>
        <taxon>Oomycota</taxon>
        <taxon>Saprolegniomycetes</taxon>
        <taxon>Saprolegniales</taxon>
        <taxon>Verrucalvaceae</taxon>
        <taxon>Aphanomyces</taxon>
    </lineage>
</organism>
<feature type="compositionally biased region" description="Pro residues" evidence="1">
    <location>
        <begin position="311"/>
        <end position="320"/>
    </location>
</feature>
<feature type="region of interest" description="Disordered" evidence="1">
    <location>
        <begin position="307"/>
        <end position="332"/>
    </location>
</feature>
<gene>
    <name evidence="2" type="ORF">H257_13204</name>
</gene>
<evidence type="ECO:0000256" key="1">
    <source>
        <dbReference type="SAM" id="MobiDB-lite"/>
    </source>
</evidence>
<sequence>MSHSSHIQPLLSLMTTGPSAPGRHAPHIPSATRAKLHHSSQVQLRHLHRFILPQPFKPTKGSSTQRSLPGIWRQSQHNALAPHCISLPVSTAPIPAPITTHPGTPQTTIPAIPLHGTHHSHPTSSAATASATASATTSTYTQANPHAAYAQTHESTAHSHKGPTATSPIPTTRYWDRETHHFEGFIADDIADVKRHFADAKVRIQFSINPSLQPPDEQLSILNYRRQIEVICQERFGITFRGGLLEHGLQLLTDPLQRNIQAWAAPRRGYLFLRDIYVVGLPLRWCARQRALLPPTQIPQSIQNHTWRPQELPPATPPPTHLADPGFSSPPT</sequence>